<dbReference type="AlphaFoldDB" id="A0A2Z6EUL4"/>
<evidence type="ECO:0000256" key="3">
    <source>
        <dbReference type="ARBA" id="ARBA00022448"/>
    </source>
</evidence>
<comment type="subcellular location">
    <subcellularLocation>
        <location evidence="1 8">Cell membrane</location>
        <topology evidence="1 8">Multi-pass membrane protein</topology>
    </subcellularLocation>
</comment>
<name>A0A2Z6EUL4_9BURK</name>
<organism evidence="9 10">
    <name type="scientific">Mycoavidus cysteinexigens</name>
    <dbReference type="NCBI Taxonomy" id="1553431"/>
    <lineage>
        <taxon>Bacteria</taxon>
        <taxon>Pseudomonadati</taxon>
        <taxon>Pseudomonadota</taxon>
        <taxon>Betaproteobacteria</taxon>
        <taxon>Burkholderiales</taxon>
        <taxon>Burkholderiaceae</taxon>
        <taxon>Mycoavidus</taxon>
    </lineage>
</organism>
<feature type="transmembrane region" description="Helical" evidence="8">
    <location>
        <begin position="185"/>
        <end position="207"/>
    </location>
</feature>
<evidence type="ECO:0000256" key="5">
    <source>
        <dbReference type="ARBA" id="ARBA00022692"/>
    </source>
</evidence>
<protein>
    <submittedName>
        <fullName evidence="9">Uncharacterized protein</fullName>
    </submittedName>
</protein>
<evidence type="ECO:0000313" key="9">
    <source>
        <dbReference type="EMBL" id="BBE09150.1"/>
    </source>
</evidence>
<evidence type="ECO:0000256" key="4">
    <source>
        <dbReference type="ARBA" id="ARBA00022475"/>
    </source>
</evidence>
<evidence type="ECO:0000256" key="6">
    <source>
        <dbReference type="ARBA" id="ARBA00022989"/>
    </source>
</evidence>
<evidence type="ECO:0000256" key="8">
    <source>
        <dbReference type="RuleBase" id="RU363032"/>
    </source>
</evidence>
<dbReference type="CDD" id="cd06261">
    <property type="entry name" value="TM_PBP2"/>
    <property type="match status" value="1"/>
</dbReference>
<feature type="transmembrane region" description="Helical" evidence="8">
    <location>
        <begin position="84"/>
        <end position="106"/>
    </location>
</feature>
<gene>
    <name evidence="9" type="ORF">MCB1EB_0989</name>
</gene>
<dbReference type="EMBL" id="AP018150">
    <property type="protein sequence ID" value="BBE09150.1"/>
    <property type="molecule type" value="Genomic_DNA"/>
</dbReference>
<dbReference type="PANTHER" id="PTHR42929:SF1">
    <property type="entry name" value="INNER MEMBRANE ABC TRANSPORTER PERMEASE PROTEIN YDCU-RELATED"/>
    <property type="match status" value="1"/>
</dbReference>
<evidence type="ECO:0000256" key="7">
    <source>
        <dbReference type="ARBA" id="ARBA00023136"/>
    </source>
</evidence>
<keyword evidence="6 8" id="KW-1133">Transmembrane helix</keyword>
<feature type="transmembrane region" description="Helical" evidence="8">
    <location>
        <begin position="126"/>
        <end position="153"/>
    </location>
</feature>
<reference evidence="9 10" key="1">
    <citation type="journal article" date="2018" name="Microbes Environ.">
        <title>Comparative Genomic Insights into Endofungal Lifestyles of Two Bacterial Endosymbionts, Mycoavidus cysteinexigens and Burkholderia rhizoxinica.</title>
        <authorList>
            <person name="Sharmin D."/>
            <person name="Guo Y."/>
            <person name="Nishizawa T."/>
            <person name="Ohshima S."/>
            <person name="Sato Y."/>
            <person name="Takashima Y."/>
            <person name="Narisawa K."/>
            <person name="Ohta H."/>
        </authorList>
    </citation>
    <scope>NUCLEOTIDE SEQUENCE [LARGE SCALE GENOMIC DNA]</scope>
    <source>
        <strain evidence="9 10">B1-EB</strain>
    </source>
</reference>
<sequence length="268" mass="29866">MAIASISSAADYGGILWGEFSASAYTKLIFEQDFDEQKVFHLDYLFVFLRSFELALLTTFGCLILGFPVALFIALQPIHYRNMLLILISIPMWANLLVRLYAWIVLLQDGGGVEQLLHWLHLKKDVLGLLYTGTATAIGLLYAFVPFMILPIYASLEKIDWRLVDAASDLGANRWQTLRRIIMPLALPGVISGCTLVFVPALGVYIIPDILGGSRFLMIGNLIHLQYTSAHNWPFGAALSFVLLGFALLGILLCRFCSRKAGKIYECV</sequence>
<dbReference type="InterPro" id="IPR000515">
    <property type="entry name" value="MetI-like"/>
</dbReference>
<keyword evidence="7 8" id="KW-0472">Membrane</keyword>
<dbReference type="GO" id="GO:0005886">
    <property type="term" value="C:plasma membrane"/>
    <property type="evidence" value="ECO:0007669"/>
    <property type="project" value="UniProtKB-SubCell"/>
</dbReference>
<dbReference type="Proteomes" id="UP000282597">
    <property type="component" value="Chromosome"/>
</dbReference>
<feature type="transmembrane region" description="Helical" evidence="8">
    <location>
        <begin position="54"/>
        <end position="75"/>
    </location>
</feature>
<evidence type="ECO:0000256" key="2">
    <source>
        <dbReference type="ARBA" id="ARBA00007069"/>
    </source>
</evidence>
<keyword evidence="4" id="KW-1003">Cell membrane</keyword>
<dbReference type="GO" id="GO:0055085">
    <property type="term" value="P:transmembrane transport"/>
    <property type="evidence" value="ECO:0007669"/>
    <property type="project" value="InterPro"/>
</dbReference>
<feature type="transmembrane region" description="Helical" evidence="8">
    <location>
        <begin position="233"/>
        <end position="254"/>
    </location>
</feature>
<proteinExistence type="inferred from homology"/>
<keyword evidence="3 8" id="KW-0813">Transport</keyword>
<comment type="similarity">
    <text evidence="2">Belongs to the binding-protein-dependent transport system permease family. CysTW subfamily.</text>
</comment>
<dbReference type="Pfam" id="PF00528">
    <property type="entry name" value="BPD_transp_1"/>
    <property type="match status" value="1"/>
</dbReference>
<dbReference type="KEGG" id="mcys:MCB1EB_0989"/>
<dbReference type="InterPro" id="IPR035906">
    <property type="entry name" value="MetI-like_sf"/>
</dbReference>
<dbReference type="SUPFAM" id="SSF161098">
    <property type="entry name" value="MetI-like"/>
    <property type="match status" value="1"/>
</dbReference>
<accession>A0A2Z6EUL4</accession>
<evidence type="ECO:0000313" key="10">
    <source>
        <dbReference type="Proteomes" id="UP000282597"/>
    </source>
</evidence>
<keyword evidence="5 8" id="KW-0812">Transmembrane</keyword>
<dbReference type="PROSITE" id="PS50928">
    <property type="entry name" value="ABC_TM1"/>
    <property type="match status" value="1"/>
</dbReference>
<dbReference type="PANTHER" id="PTHR42929">
    <property type="entry name" value="INNER MEMBRANE ABC TRANSPORTER PERMEASE PROTEIN YDCU-RELATED-RELATED"/>
    <property type="match status" value="1"/>
</dbReference>
<keyword evidence="10" id="KW-1185">Reference proteome</keyword>
<evidence type="ECO:0000256" key="1">
    <source>
        <dbReference type="ARBA" id="ARBA00004651"/>
    </source>
</evidence>
<dbReference type="Gene3D" id="1.10.3720.10">
    <property type="entry name" value="MetI-like"/>
    <property type="match status" value="1"/>
</dbReference>